<protein>
    <submittedName>
        <fullName evidence="1">Uncharacterized protein</fullName>
    </submittedName>
</protein>
<accession>A0A1D1VH90</accession>
<organism evidence="1 2">
    <name type="scientific">Ramazzottius varieornatus</name>
    <name type="common">Water bear</name>
    <name type="synonym">Tardigrade</name>
    <dbReference type="NCBI Taxonomy" id="947166"/>
    <lineage>
        <taxon>Eukaryota</taxon>
        <taxon>Metazoa</taxon>
        <taxon>Ecdysozoa</taxon>
        <taxon>Tardigrada</taxon>
        <taxon>Eutardigrada</taxon>
        <taxon>Parachela</taxon>
        <taxon>Hypsibioidea</taxon>
        <taxon>Ramazzottiidae</taxon>
        <taxon>Ramazzottius</taxon>
    </lineage>
</organism>
<sequence length="57" mass="6615">MAATQLVLGYSLMDEVYTVLESIFGFPNLETYQVYHSYNRGYSVRPFHEDYDRTGAV</sequence>
<evidence type="ECO:0000313" key="2">
    <source>
        <dbReference type="Proteomes" id="UP000186922"/>
    </source>
</evidence>
<reference evidence="1 2" key="1">
    <citation type="journal article" date="2016" name="Nat. Commun.">
        <title>Extremotolerant tardigrade genome and improved radiotolerance of human cultured cells by tardigrade-unique protein.</title>
        <authorList>
            <person name="Hashimoto T."/>
            <person name="Horikawa D.D."/>
            <person name="Saito Y."/>
            <person name="Kuwahara H."/>
            <person name="Kozuka-Hata H."/>
            <person name="Shin-I T."/>
            <person name="Minakuchi Y."/>
            <person name="Ohishi K."/>
            <person name="Motoyama A."/>
            <person name="Aizu T."/>
            <person name="Enomoto A."/>
            <person name="Kondo K."/>
            <person name="Tanaka S."/>
            <person name="Hara Y."/>
            <person name="Koshikawa S."/>
            <person name="Sagara H."/>
            <person name="Miura T."/>
            <person name="Yokobori S."/>
            <person name="Miyagawa K."/>
            <person name="Suzuki Y."/>
            <person name="Kubo T."/>
            <person name="Oyama M."/>
            <person name="Kohara Y."/>
            <person name="Fujiyama A."/>
            <person name="Arakawa K."/>
            <person name="Katayama T."/>
            <person name="Toyoda A."/>
            <person name="Kunieda T."/>
        </authorList>
    </citation>
    <scope>NUCLEOTIDE SEQUENCE [LARGE SCALE GENOMIC DNA]</scope>
    <source>
        <strain evidence="1 2">YOKOZUNA-1</strain>
    </source>
</reference>
<keyword evidence="2" id="KW-1185">Reference proteome</keyword>
<dbReference type="AlphaFoldDB" id="A0A1D1VH90"/>
<name>A0A1D1VH90_RAMVA</name>
<proteinExistence type="predicted"/>
<evidence type="ECO:0000313" key="1">
    <source>
        <dbReference type="EMBL" id="GAV00980.1"/>
    </source>
</evidence>
<dbReference type="EMBL" id="BDGG01000006">
    <property type="protein sequence ID" value="GAV00980.1"/>
    <property type="molecule type" value="Genomic_DNA"/>
</dbReference>
<dbReference type="Proteomes" id="UP000186922">
    <property type="component" value="Unassembled WGS sequence"/>
</dbReference>
<gene>
    <name evidence="1" type="primary">RvY_11759-1</name>
    <name evidence="1" type="synonym">RvY_11759.1</name>
    <name evidence="1" type="ORF">RvY_11759</name>
</gene>
<comment type="caution">
    <text evidence="1">The sequence shown here is derived from an EMBL/GenBank/DDBJ whole genome shotgun (WGS) entry which is preliminary data.</text>
</comment>